<dbReference type="SUPFAM" id="SSF53850">
    <property type="entry name" value="Periplasmic binding protein-like II"/>
    <property type="match status" value="1"/>
</dbReference>
<keyword evidence="7" id="KW-1185">Reference proteome</keyword>
<dbReference type="PANTHER" id="PTHR30290:SF9">
    <property type="entry name" value="OLIGOPEPTIDE-BINDING PROTEIN APPA"/>
    <property type="match status" value="1"/>
</dbReference>
<dbReference type="Gene3D" id="3.10.105.10">
    <property type="entry name" value="Dipeptide-binding Protein, Domain 3"/>
    <property type="match status" value="1"/>
</dbReference>
<keyword evidence="3" id="KW-0732">Signal</keyword>
<dbReference type="InterPro" id="IPR000914">
    <property type="entry name" value="SBP_5_dom"/>
</dbReference>
<name>A0ABW5FRY3_9PSEU</name>
<accession>A0ABW5FRY3</accession>
<dbReference type="PANTHER" id="PTHR30290">
    <property type="entry name" value="PERIPLASMIC BINDING COMPONENT OF ABC TRANSPORTER"/>
    <property type="match status" value="1"/>
</dbReference>
<dbReference type="Gene3D" id="3.40.190.10">
    <property type="entry name" value="Periplasmic binding protein-like II"/>
    <property type="match status" value="1"/>
</dbReference>
<dbReference type="InterPro" id="IPR039424">
    <property type="entry name" value="SBP_5"/>
</dbReference>
<evidence type="ECO:0000256" key="4">
    <source>
        <dbReference type="SAM" id="MobiDB-lite"/>
    </source>
</evidence>
<keyword evidence="2" id="KW-0813">Transport</keyword>
<organism evidence="6 7">
    <name type="scientific">Amycolatopsis pigmentata</name>
    <dbReference type="NCBI Taxonomy" id="450801"/>
    <lineage>
        <taxon>Bacteria</taxon>
        <taxon>Bacillati</taxon>
        <taxon>Actinomycetota</taxon>
        <taxon>Actinomycetes</taxon>
        <taxon>Pseudonocardiales</taxon>
        <taxon>Pseudonocardiaceae</taxon>
        <taxon>Amycolatopsis</taxon>
    </lineage>
</organism>
<dbReference type="EMBL" id="JBHUKR010000006">
    <property type="protein sequence ID" value="MFD2417192.1"/>
    <property type="molecule type" value="Genomic_DNA"/>
</dbReference>
<proteinExistence type="inferred from homology"/>
<protein>
    <submittedName>
        <fullName evidence="6">ABC transporter substrate-binding protein</fullName>
    </submittedName>
</protein>
<dbReference type="RefSeq" id="WP_378264665.1">
    <property type="nucleotide sequence ID" value="NZ_JBHUKR010000006.1"/>
</dbReference>
<dbReference type="Pfam" id="PF00496">
    <property type="entry name" value="SBP_bac_5"/>
    <property type="match status" value="1"/>
</dbReference>
<feature type="domain" description="Solute-binding protein family 5" evidence="5">
    <location>
        <begin position="104"/>
        <end position="452"/>
    </location>
</feature>
<gene>
    <name evidence="6" type="ORF">ACFSXZ_12740</name>
</gene>
<evidence type="ECO:0000256" key="3">
    <source>
        <dbReference type="ARBA" id="ARBA00022729"/>
    </source>
</evidence>
<dbReference type="PIRSF" id="PIRSF002741">
    <property type="entry name" value="MppA"/>
    <property type="match status" value="1"/>
</dbReference>
<comment type="caution">
    <text evidence="6">The sequence shown here is derived from an EMBL/GenBank/DDBJ whole genome shotgun (WGS) entry which is preliminary data.</text>
</comment>
<comment type="similarity">
    <text evidence="1">Belongs to the bacterial solute-binding protein 5 family.</text>
</comment>
<dbReference type="InterPro" id="IPR030678">
    <property type="entry name" value="Peptide/Ni-bd"/>
</dbReference>
<evidence type="ECO:0000313" key="6">
    <source>
        <dbReference type="EMBL" id="MFD2417192.1"/>
    </source>
</evidence>
<evidence type="ECO:0000256" key="1">
    <source>
        <dbReference type="ARBA" id="ARBA00005695"/>
    </source>
</evidence>
<evidence type="ECO:0000256" key="2">
    <source>
        <dbReference type="ARBA" id="ARBA00022448"/>
    </source>
</evidence>
<evidence type="ECO:0000259" key="5">
    <source>
        <dbReference type="Pfam" id="PF00496"/>
    </source>
</evidence>
<sequence length="532" mass="56515">MRHPSPARSQTAVVSPHGRSRSGPRKWRAVRMISLLAVSALAIAACGGGTGSSDAGSFDPTAILKYGVPGNPTSFDPRLSAPLDPVFLDVVYESLIKRSPAGELGPGLATQWTFSNDNKALDLTLRQGVVFHDGTPFDSAAVVASLEAFRKSGAQAAALKPITKVEARGPSAVHIEFSAPSGYMLNILASEPGMVVSPKALNSPDLGTKPVGTGAFQLTSLVQGKVTFTKFDKYWNAAATSIGGIEMTVFADEPTRLRAVVSGQVDGTTIGPGQEKEATTNGLTVVKGPNAQIDGLLLNTGDPIFSKPLVRQAMMYAFDRKAISDTLFSGNCTPAVQPFPEGLWPNVPELNNVDKYHDVAKAKDLLAQAGYPNGFSTELVNGPNTTYTNLAQAFQAQLAEVGITAKVKTLEFNQMVSDRRTGKFSGAVSLLQVGRPDPSQFVTDFYLPGGSYNPGNFNLPGVSDLLAQSRASGDEKQRQAPMRQIFTNVFDAGPTVIPVCSVIWVAAFKKGVTGMQVPKFGDYDFASIKIRR</sequence>
<evidence type="ECO:0000313" key="7">
    <source>
        <dbReference type="Proteomes" id="UP001597417"/>
    </source>
</evidence>
<feature type="region of interest" description="Disordered" evidence="4">
    <location>
        <begin position="1"/>
        <end position="25"/>
    </location>
</feature>
<reference evidence="7" key="1">
    <citation type="journal article" date="2019" name="Int. J. Syst. Evol. Microbiol.">
        <title>The Global Catalogue of Microorganisms (GCM) 10K type strain sequencing project: providing services to taxonomists for standard genome sequencing and annotation.</title>
        <authorList>
            <consortium name="The Broad Institute Genomics Platform"/>
            <consortium name="The Broad Institute Genome Sequencing Center for Infectious Disease"/>
            <person name="Wu L."/>
            <person name="Ma J."/>
        </authorList>
    </citation>
    <scope>NUCLEOTIDE SEQUENCE [LARGE SCALE GENOMIC DNA]</scope>
    <source>
        <strain evidence="7">CGMCC 4.7645</strain>
    </source>
</reference>
<dbReference type="Proteomes" id="UP001597417">
    <property type="component" value="Unassembled WGS sequence"/>
</dbReference>